<dbReference type="HOGENOM" id="CLU_1224448_0_0_1"/>
<evidence type="ECO:0000313" key="2">
    <source>
        <dbReference type="EMBL" id="KFH42463.1"/>
    </source>
</evidence>
<evidence type="ECO:0000313" key="3">
    <source>
        <dbReference type="Proteomes" id="UP000029964"/>
    </source>
</evidence>
<feature type="chain" id="PRO_5001815229" evidence="1">
    <location>
        <begin position="18"/>
        <end position="226"/>
    </location>
</feature>
<evidence type="ECO:0000256" key="1">
    <source>
        <dbReference type="SAM" id="SignalP"/>
    </source>
</evidence>
<sequence>MKFSLFTIAACVGPAFSAPTPTSPTREILPITFEEFLAQLPALFASVDKIEGSVENAAASHALRARSVDAANNNTVVDTAGSSADFDELWPEVLRNLPVILSGIIEALGPETNFDELWPEVLRNLPVILEALQDAVKDTTEAGARVRRATSVAGLDFAAILEKIPGILASLGGITTLPAPVPTAPVPGNGTQGAAPDTPTAPTTGGLDIPAILEALPAIITAFKDA</sequence>
<keyword evidence="1" id="KW-0732">Signal</keyword>
<comment type="caution">
    <text evidence="2">The sequence shown here is derived from an EMBL/GenBank/DDBJ whole genome shotgun (WGS) entry which is preliminary data.</text>
</comment>
<proteinExistence type="predicted"/>
<name>A0A086SZD1_HAPC1</name>
<organism evidence="2 3">
    <name type="scientific">Hapsidospora chrysogenum (strain ATCC 11550 / CBS 779.69 / DSM 880 / IAM 14645 / JCM 23072 / IMI 49137)</name>
    <name type="common">Acremonium chrysogenum</name>
    <dbReference type="NCBI Taxonomy" id="857340"/>
    <lineage>
        <taxon>Eukaryota</taxon>
        <taxon>Fungi</taxon>
        <taxon>Dikarya</taxon>
        <taxon>Ascomycota</taxon>
        <taxon>Pezizomycotina</taxon>
        <taxon>Sordariomycetes</taxon>
        <taxon>Hypocreomycetidae</taxon>
        <taxon>Hypocreales</taxon>
        <taxon>Bionectriaceae</taxon>
        <taxon>Hapsidospora</taxon>
    </lineage>
</organism>
<reference evidence="3" key="1">
    <citation type="journal article" date="2014" name="Genome Announc.">
        <title>Genome sequence and annotation of Acremonium chrysogenum, producer of the beta-lactam antibiotic cephalosporin C.</title>
        <authorList>
            <person name="Terfehr D."/>
            <person name="Dahlmann T.A."/>
            <person name="Specht T."/>
            <person name="Zadra I."/>
            <person name="Kuernsteiner H."/>
            <person name="Kueck U."/>
        </authorList>
    </citation>
    <scope>NUCLEOTIDE SEQUENCE [LARGE SCALE GENOMIC DNA]</scope>
    <source>
        <strain evidence="3">ATCC 11550 / CBS 779.69 / DSM 880 / IAM 14645 / JCM 23072 / IMI 49137</strain>
    </source>
</reference>
<accession>A0A086SZD1</accession>
<protein>
    <submittedName>
        <fullName evidence="2">Uncharacterized protein</fullName>
    </submittedName>
</protein>
<dbReference type="AlphaFoldDB" id="A0A086SZD1"/>
<feature type="signal peptide" evidence="1">
    <location>
        <begin position="1"/>
        <end position="17"/>
    </location>
</feature>
<dbReference type="Proteomes" id="UP000029964">
    <property type="component" value="Unassembled WGS sequence"/>
</dbReference>
<dbReference type="EMBL" id="JPKY01000093">
    <property type="protein sequence ID" value="KFH42463.1"/>
    <property type="molecule type" value="Genomic_DNA"/>
</dbReference>
<gene>
    <name evidence="2" type="ORF">ACRE_068100</name>
</gene>
<keyword evidence="3" id="KW-1185">Reference proteome</keyword>